<dbReference type="InterPro" id="IPR011006">
    <property type="entry name" value="CheY-like_superfamily"/>
</dbReference>
<protein>
    <recommendedName>
        <fullName evidence="2">histidine kinase</fullName>
        <ecNumber evidence="2">2.7.13.3</ecNumber>
    </recommendedName>
</protein>
<dbReference type="Gene3D" id="3.40.50.2300">
    <property type="match status" value="2"/>
</dbReference>
<dbReference type="Pfam" id="PF02518">
    <property type="entry name" value="HATPase_c"/>
    <property type="match status" value="1"/>
</dbReference>
<dbReference type="SUPFAM" id="SSF52172">
    <property type="entry name" value="CheY-like"/>
    <property type="match status" value="2"/>
</dbReference>
<dbReference type="InterPro" id="IPR004358">
    <property type="entry name" value="Sig_transdc_His_kin-like_C"/>
</dbReference>
<gene>
    <name evidence="7" type="primary">luxQ_1</name>
    <name evidence="7" type="ORF">Pla8534_18570</name>
</gene>
<keyword evidence="8" id="KW-1185">Reference proteome</keyword>
<evidence type="ECO:0000256" key="3">
    <source>
        <dbReference type="ARBA" id="ARBA00022553"/>
    </source>
</evidence>
<dbReference type="GO" id="GO:0000155">
    <property type="term" value="F:phosphorelay sensor kinase activity"/>
    <property type="evidence" value="ECO:0007669"/>
    <property type="project" value="TreeGrafter"/>
</dbReference>
<comment type="catalytic activity">
    <reaction evidence="1">
        <text>ATP + protein L-histidine = ADP + protein N-phospho-L-histidine.</text>
        <dbReference type="EC" id="2.7.13.3"/>
    </reaction>
</comment>
<dbReference type="InterPro" id="IPR003594">
    <property type="entry name" value="HATPase_dom"/>
</dbReference>
<dbReference type="PROSITE" id="PS50110">
    <property type="entry name" value="RESPONSE_REGULATORY"/>
    <property type="match status" value="2"/>
</dbReference>
<dbReference type="PANTHER" id="PTHR43547:SF2">
    <property type="entry name" value="HYBRID SIGNAL TRANSDUCTION HISTIDINE KINASE C"/>
    <property type="match status" value="1"/>
</dbReference>
<feature type="domain" description="Histidine kinase" evidence="5">
    <location>
        <begin position="16"/>
        <end position="74"/>
    </location>
</feature>
<dbReference type="Proteomes" id="UP000317648">
    <property type="component" value="Chromosome"/>
</dbReference>
<organism evidence="7 8">
    <name type="scientific">Lignipirellula cremea</name>
    <dbReference type="NCBI Taxonomy" id="2528010"/>
    <lineage>
        <taxon>Bacteria</taxon>
        <taxon>Pseudomonadati</taxon>
        <taxon>Planctomycetota</taxon>
        <taxon>Planctomycetia</taxon>
        <taxon>Pirellulales</taxon>
        <taxon>Pirellulaceae</taxon>
        <taxon>Lignipirellula</taxon>
    </lineage>
</organism>
<proteinExistence type="predicted"/>
<evidence type="ECO:0000256" key="2">
    <source>
        <dbReference type="ARBA" id="ARBA00012438"/>
    </source>
</evidence>
<sequence>MRRCCGYRIRASALPPHLFDLFTQAERSLDRSEGGLGIGLCLVQRLVEMHGGRVDVSSELGQGSEFVVRLPVMMTPTTQPLSLPEVTAEPTRQSLRVLVVDDNVDAAQTLGLLLEASVHDVRTAYDGLSAVKTAVDFRPNVVLLDIGLPGLDGFEVAKRLRKDSSLDGVVLVAMTGYGQATDKLRSQDAGFNHHLVKPADFGKVQEILETFSAKAAPAALSPSLEQSNPTGASFRVLVVDDMRDATHMLRTLLNRAGHDVRTAADGPTALAAALEYRPDIVISDISLPGMSGLELAKQIRQQSTLKDIVLVALTGHGEEADRQRSFDAGFNHHLVKPADIRLVQEILKTVSARATK</sequence>
<dbReference type="KEGG" id="lcre:Pla8534_18570"/>
<dbReference type="Gene3D" id="3.30.565.10">
    <property type="entry name" value="Histidine kinase-like ATPase, C-terminal domain"/>
    <property type="match status" value="1"/>
</dbReference>
<feature type="modified residue" description="4-aspartylphosphate" evidence="4">
    <location>
        <position position="145"/>
    </location>
</feature>
<reference evidence="7 8" key="1">
    <citation type="submission" date="2019-02" db="EMBL/GenBank/DDBJ databases">
        <title>Deep-cultivation of Planctomycetes and their phenomic and genomic characterization uncovers novel biology.</title>
        <authorList>
            <person name="Wiegand S."/>
            <person name="Jogler M."/>
            <person name="Boedeker C."/>
            <person name="Pinto D."/>
            <person name="Vollmers J."/>
            <person name="Rivas-Marin E."/>
            <person name="Kohn T."/>
            <person name="Peeters S.H."/>
            <person name="Heuer A."/>
            <person name="Rast P."/>
            <person name="Oberbeckmann S."/>
            <person name="Bunk B."/>
            <person name="Jeske O."/>
            <person name="Meyerdierks A."/>
            <person name="Storesund J.E."/>
            <person name="Kallscheuer N."/>
            <person name="Luecker S."/>
            <person name="Lage O.M."/>
            <person name="Pohl T."/>
            <person name="Merkel B.J."/>
            <person name="Hornburger P."/>
            <person name="Mueller R.-W."/>
            <person name="Bruemmer F."/>
            <person name="Labrenz M."/>
            <person name="Spormann A.M."/>
            <person name="Op den Camp H."/>
            <person name="Overmann J."/>
            <person name="Amann R."/>
            <person name="Jetten M.S.M."/>
            <person name="Mascher T."/>
            <person name="Medema M.H."/>
            <person name="Devos D.P."/>
            <person name="Kaster A.-K."/>
            <person name="Ovreas L."/>
            <person name="Rohde M."/>
            <person name="Galperin M.Y."/>
            <person name="Jogler C."/>
        </authorList>
    </citation>
    <scope>NUCLEOTIDE SEQUENCE [LARGE SCALE GENOMIC DNA]</scope>
    <source>
        <strain evidence="7 8">Pla85_3_4</strain>
    </source>
</reference>
<evidence type="ECO:0000259" key="5">
    <source>
        <dbReference type="PROSITE" id="PS50109"/>
    </source>
</evidence>
<dbReference type="AlphaFoldDB" id="A0A518DQF6"/>
<dbReference type="SUPFAM" id="SSF55874">
    <property type="entry name" value="ATPase domain of HSP90 chaperone/DNA topoisomerase II/histidine kinase"/>
    <property type="match status" value="1"/>
</dbReference>
<dbReference type="SMART" id="SM00448">
    <property type="entry name" value="REC"/>
    <property type="match status" value="2"/>
</dbReference>
<evidence type="ECO:0000313" key="8">
    <source>
        <dbReference type="Proteomes" id="UP000317648"/>
    </source>
</evidence>
<evidence type="ECO:0000256" key="1">
    <source>
        <dbReference type="ARBA" id="ARBA00000085"/>
    </source>
</evidence>
<dbReference type="EMBL" id="CP036433">
    <property type="protein sequence ID" value="QDU94071.1"/>
    <property type="molecule type" value="Genomic_DNA"/>
</dbReference>
<dbReference type="Pfam" id="PF00072">
    <property type="entry name" value="Response_reg"/>
    <property type="match status" value="2"/>
</dbReference>
<dbReference type="InterPro" id="IPR001789">
    <property type="entry name" value="Sig_transdc_resp-reg_receiver"/>
</dbReference>
<feature type="modified residue" description="4-aspartylphosphate" evidence="4">
    <location>
        <position position="284"/>
    </location>
</feature>
<evidence type="ECO:0000259" key="6">
    <source>
        <dbReference type="PROSITE" id="PS50110"/>
    </source>
</evidence>
<dbReference type="PROSITE" id="PS50109">
    <property type="entry name" value="HIS_KIN"/>
    <property type="match status" value="1"/>
</dbReference>
<dbReference type="CDD" id="cd17580">
    <property type="entry name" value="REC_2_DhkD-like"/>
    <property type="match status" value="2"/>
</dbReference>
<dbReference type="InterPro" id="IPR036890">
    <property type="entry name" value="HATPase_C_sf"/>
</dbReference>
<keyword evidence="3 4" id="KW-0597">Phosphoprotein</keyword>
<feature type="domain" description="Response regulatory" evidence="6">
    <location>
        <begin position="96"/>
        <end position="212"/>
    </location>
</feature>
<keyword evidence="7" id="KW-0808">Transferase</keyword>
<evidence type="ECO:0000256" key="4">
    <source>
        <dbReference type="PROSITE-ProRule" id="PRU00169"/>
    </source>
</evidence>
<keyword evidence="7" id="KW-0418">Kinase</keyword>
<accession>A0A518DQF6</accession>
<dbReference type="PRINTS" id="PR00344">
    <property type="entry name" value="BCTRLSENSOR"/>
</dbReference>
<feature type="domain" description="Response regulatory" evidence="6">
    <location>
        <begin position="235"/>
        <end position="351"/>
    </location>
</feature>
<evidence type="ECO:0000313" key="7">
    <source>
        <dbReference type="EMBL" id="QDU94071.1"/>
    </source>
</evidence>
<dbReference type="EC" id="2.7.13.3" evidence="2"/>
<dbReference type="PANTHER" id="PTHR43547">
    <property type="entry name" value="TWO-COMPONENT HISTIDINE KINASE"/>
    <property type="match status" value="1"/>
</dbReference>
<name>A0A518DQF6_9BACT</name>
<dbReference type="InterPro" id="IPR005467">
    <property type="entry name" value="His_kinase_dom"/>
</dbReference>